<feature type="region of interest" description="Disordered" evidence="1">
    <location>
        <begin position="119"/>
        <end position="141"/>
    </location>
</feature>
<organism evidence="2 3">
    <name type="scientific">Gibberella intermedia</name>
    <name type="common">Bulb rot disease fungus</name>
    <name type="synonym">Fusarium proliferatum</name>
    <dbReference type="NCBI Taxonomy" id="948311"/>
    <lineage>
        <taxon>Eukaryota</taxon>
        <taxon>Fungi</taxon>
        <taxon>Dikarya</taxon>
        <taxon>Ascomycota</taxon>
        <taxon>Pezizomycotina</taxon>
        <taxon>Sordariomycetes</taxon>
        <taxon>Hypocreomycetidae</taxon>
        <taxon>Hypocreales</taxon>
        <taxon>Nectriaceae</taxon>
        <taxon>Fusarium</taxon>
        <taxon>Fusarium fujikuroi species complex</taxon>
    </lineage>
</organism>
<feature type="compositionally biased region" description="Gly residues" evidence="1">
    <location>
        <begin position="201"/>
        <end position="219"/>
    </location>
</feature>
<name>A0A420S0J4_GIBIN</name>
<feature type="region of interest" description="Disordered" evidence="1">
    <location>
        <begin position="190"/>
        <end position="219"/>
    </location>
</feature>
<evidence type="ECO:0000313" key="2">
    <source>
        <dbReference type="EMBL" id="RKL22788.1"/>
    </source>
</evidence>
<protein>
    <submittedName>
        <fullName evidence="2">Uncharacterized protein</fullName>
    </submittedName>
</protein>
<reference evidence="2 3" key="1">
    <citation type="journal article" date="2018" name="Sci. Rep.">
        <title>Characterisation of pathogen-specific regions and novel effector candidates in Fusarium oxysporum f. sp. cepae.</title>
        <authorList>
            <person name="Armitage A.D."/>
            <person name="Taylor A."/>
            <person name="Sobczyk M.K."/>
            <person name="Baxter L."/>
            <person name="Greenfield B.P."/>
            <person name="Bates H.J."/>
            <person name="Wilson F."/>
            <person name="Jackson A.C."/>
            <person name="Ott S."/>
            <person name="Harrison R.J."/>
            <person name="Clarkson J.P."/>
        </authorList>
    </citation>
    <scope>NUCLEOTIDE SEQUENCE [LARGE SCALE GENOMIC DNA]</scope>
    <source>
        <strain evidence="2 3">Fp_A8</strain>
    </source>
</reference>
<gene>
    <name evidence="2" type="ORF">BFJ72_g14593</name>
</gene>
<feature type="compositionally biased region" description="Basic and acidic residues" evidence="1">
    <location>
        <begin position="119"/>
        <end position="131"/>
    </location>
</feature>
<evidence type="ECO:0000313" key="3">
    <source>
        <dbReference type="Proteomes" id="UP000283569"/>
    </source>
</evidence>
<dbReference type="AlphaFoldDB" id="A0A420S0J4"/>
<accession>A0A420S0J4</accession>
<dbReference type="Proteomes" id="UP000283569">
    <property type="component" value="Unassembled WGS sequence"/>
</dbReference>
<proteinExistence type="predicted"/>
<dbReference type="EMBL" id="MRDB01000114">
    <property type="protein sequence ID" value="RKL22788.1"/>
    <property type="molecule type" value="Genomic_DNA"/>
</dbReference>
<sequence length="219" mass="22778">MTPTPLLQFTSVRTSVVDGKTLIGLKHTAKTSAGLPVSTTWIDMPPEDVERLIKTLQDALAELCRDQQHDGKGCQAHGHSRAVVVVLVGLTFAVFHSASPCATDPSRAHDWSIGKRDVMHVKSSRESDSRATARPSDSMALSQQRGLSMKIAFLAIALAAATSAEAGDLLPSQGSGATFASGKSAASSIPFEAAGRKGSKRVGGSGKSGKGGHYVGGRK</sequence>
<evidence type="ECO:0000256" key="1">
    <source>
        <dbReference type="SAM" id="MobiDB-lite"/>
    </source>
</evidence>
<comment type="caution">
    <text evidence="2">The sequence shown here is derived from an EMBL/GenBank/DDBJ whole genome shotgun (WGS) entry which is preliminary data.</text>
</comment>